<dbReference type="RefSeq" id="WP_164362654.1">
    <property type="nucleotide sequence ID" value="NZ_CP066776.1"/>
</dbReference>
<protein>
    <submittedName>
        <fullName evidence="1">Uncharacterized protein</fullName>
    </submittedName>
</protein>
<proteinExistence type="predicted"/>
<reference evidence="1 2" key="1">
    <citation type="submission" date="2020-12" db="EMBL/GenBank/DDBJ databases">
        <title>Sulforoseuscoccus oceanibium gen. nov., sp. nov., a representative of the phylum Verrucomicrobia with special cytoplasmic membrane, and proposal of Sulforoseuscoccusaceae fam. nov.</title>
        <authorList>
            <person name="Xi F."/>
        </authorList>
    </citation>
    <scope>NUCLEOTIDE SEQUENCE [LARGE SCALE GENOMIC DNA]</scope>
    <source>
        <strain evidence="1 2">T37</strain>
    </source>
</reference>
<evidence type="ECO:0000313" key="2">
    <source>
        <dbReference type="Proteomes" id="UP000475117"/>
    </source>
</evidence>
<dbReference type="EMBL" id="CP066776">
    <property type="protein sequence ID" value="QQL46039.1"/>
    <property type="molecule type" value="Genomic_DNA"/>
</dbReference>
<sequence length="174" mass="20194">MHSQDDIQYALETTRILHEPDRRIDTFGTTKFEFTMISELMDTVGAVRVREGEIESGKPLLITPESREGMQFEGFGEQAEQFRQWWDAQGKNFAFLKYGFVIRKFNVREHIVHEPVEDVCDRIVRDAVSRSNPMSAVIAGVDDAWEISLLRFSMDMIEKSQGINIFDFKRRGLL</sequence>
<dbReference type="AlphaFoldDB" id="A0A6B3LAI4"/>
<dbReference type="Proteomes" id="UP000475117">
    <property type="component" value="Chromosome"/>
</dbReference>
<keyword evidence="2" id="KW-1185">Reference proteome</keyword>
<dbReference type="KEGG" id="soa:G3M56_005515"/>
<accession>A0A6B3LAI4</accession>
<evidence type="ECO:0000313" key="1">
    <source>
        <dbReference type="EMBL" id="QQL46039.1"/>
    </source>
</evidence>
<organism evidence="1 2">
    <name type="scientific">Sulfuriroseicoccus oceanibius</name>
    <dbReference type="NCBI Taxonomy" id="2707525"/>
    <lineage>
        <taxon>Bacteria</taxon>
        <taxon>Pseudomonadati</taxon>
        <taxon>Verrucomicrobiota</taxon>
        <taxon>Verrucomicrobiia</taxon>
        <taxon>Verrucomicrobiales</taxon>
        <taxon>Verrucomicrobiaceae</taxon>
        <taxon>Sulfuriroseicoccus</taxon>
    </lineage>
</organism>
<name>A0A6B3LAI4_9BACT</name>
<gene>
    <name evidence="1" type="ORF">G3M56_005515</name>
</gene>